<keyword evidence="7" id="KW-1185">Reference proteome</keyword>
<feature type="domain" description="EF-hand" evidence="4">
    <location>
        <begin position="51"/>
        <end position="83"/>
    </location>
</feature>
<keyword evidence="2" id="KW-0677">Repeat</keyword>
<evidence type="ECO:0000313" key="7">
    <source>
        <dbReference type="Proteomes" id="UP000011087"/>
    </source>
</evidence>
<reference evidence="6" key="3">
    <citation type="submission" date="2016-03" db="UniProtKB">
        <authorList>
            <consortium name="EnsemblProtists"/>
        </authorList>
    </citation>
    <scope>IDENTIFICATION</scope>
</reference>
<keyword evidence="3" id="KW-0106">Calcium</keyword>
<reference evidence="7" key="2">
    <citation type="submission" date="2012-11" db="EMBL/GenBank/DDBJ databases">
        <authorList>
            <person name="Kuo A."/>
            <person name="Curtis B.A."/>
            <person name="Tanifuji G."/>
            <person name="Burki F."/>
            <person name="Gruber A."/>
            <person name="Irimia M."/>
            <person name="Maruyama S."/>
            <person name="Arias M.C."/>
            <person name="Ball S.G."/>
            <person name="Gile G.H."/>
            <person name="Hirakawa Y."/>
            <person name="Hopkins J.F."/>
            <person name="Rensing S.A."/>
            <person name="Schmutz J."/>
            <person name="Symeonidi A."/>
            <person name="Elias M."/>
            <person name="Eveleigh R.J."/>
            <person name="Herman E.K."/>
            <person name="Klute M.J."/>
            <person name="Nakayama T."/>
            <person name="Obornik M."/>
            <person name="Reyes-Prieto A."/>
            <person name="Armbrust E.V."/>
            <person name="Aves S.J."/>
            <person name="Beiko R.G."/>
            <person name="Coutinho P."/>
            <person name="Dacks J.B."/>
            <person name="Durnford D.G."/>
            <person name="Fast N.M."/>
            <person name="Green B.R."/>
            <person name="Grisdale C."/>
            <person name="Hempe F."/>
            <person name="Henrissat B."/>
            <person name="Hoppner M.P."/>
            <person name="Ishida K.-I."/>
            <person name="Kim E."/>
            <person name="Koreny L."/>
            <person name="Kroth P.G."/>
            <person name="Liu Y."/>
            <person name="Malik S.-B."/>
            <person name="Maier U.G."/>
            <person name="McRose D."/>
            <person name="Mock T."/>
            <person name="Neilson J.A."/>
            <person name="Onodera N.T."/>
            <person name="Poole A.M."/>
            <person name="Pritham E.J."/>
            <person name="Richards T.A."/>
            <person name="Rocap G."/>
            <person name="Roy S.W."/>
            <person name="Sarai C."/>
            <person name="Schaack S."/>
            <person name="Shirato S."/>
            <person name="Slamovits C.H."/>
            <person name="Spencer D.F."/>
            <person name="Suzuki S."/>
            <person name="Worden A.Z."/>
            <person name="Zauner S."/>
            <person name="Barry K."/>
            <person name="Bell C."/>
            <person name="Bharti A.K."/>
            <person name="Crow J.A."/>
            <person name="Grimwood J."/>
            <person name="Kramer R."/>
            <person name="Lindquist E."/>
            <person name="Lucas S."/>
            <person name="Salamov A."/>
            <person name="McFadden G.I."/>
            <person name="Lane C.E."/>
            <person name="Keeling P.J."/>
            <person name="Gray M.W."/>
            <person name="Grigoriev I.V."/>
            <person name="Archibald J.M."/>
        </authorList>
    </citation>
    <scope>NUCLEOTIDE SEQUENCE</scope>
    <source>
        <strain evidence="7">CCMP2712</strain>
    </source>
</reference>
<evidence type="ECO:0000259" key="4">
    <source>
        <dbReference type="PROSITE" id="PS50222"/>
    </source>
</evidence>
<protein>
    <recommendedName>
        <fullName evidence="4">EF-hand domain-containing protein</fullName>
    </recommendedName>
</protein>
<dbReference type="KEGG" id="gtt:GUITHDRAFT_120744"/>
<dbReference type="PROSITE" id="PS50222">
    <property type="entry name" value="EF_HAND_2"/>
    <property type="match status" value="3"/>
</dbReference>
<dbReference type="InterPro" id="IPR002048">
    <property type="entry name" value="EF_hand_dom"/>
</dbReference>
<dbReference type="PaxDb" id="55529-EKX33084"/>
<dbReference type="SMART" id="SM00054">
    <property type="entry name" value="EFh"/>
    <property type="match status" value="4"/>
</dbReference>
<evidence type="ECO:0000256" key="3">
    <source>
        <dbReference type="ARBA" id="ARBA00022837"/>
    </source>
</evidence>
<evidence type="ECO:0000256" key="2">
    <source>
        <dbReference type="ARBA" id="ARBA00022737"/>
    </source>
</evidence>
<dbReference type="InterPro" id="IPR018247">
    <property type="entry name" value="EF_Hand_1_Ca_BS"/>
</dbReference>
<dbReference type="EnsemblProtists" id="EKX33084">
    <property type="protein sequence ID" value="EKX33084"/>
    <property type="gene ID" value="GUITHDRAFT_120744"/>
</dbReference>
<proteinExistence type="predicted"/>
<dbReference type="SUPFAM" id="SSF47473">
    <property type="entry name" value="EF-hand"/>
    <property type="match status" value="1"/>
</dbReference>
<dbReference type="OrthoDB" id="26525at2759"/>
<dbReference type="PANTHER" id="PTHR34524">
    <property type="entry name" value="CALCYPHOSIN"/>
    <property type="match status" value="1"/>
</dbReference>
<organism evidence="5">
    <name type="scientific">Guillardia theta (strain CCMP2712)</name>
    <name type="common">Cryptophyte</name>
    <dbReference type="NCBI Taxonomy" id="905079"/>
    <lineage>
        <taxon>Eukaryota</taxon>
        <taxon>Cryptophyceae</taxon>
        <taxon>Pyrenomonadales</taxon>
        <taxon>Geminigeraceae</taxon>
        <taxon>Guillardia</taxon>
    </lineage>
</organism>
<name>L1IAZ0_GUITC</name>
<evidence type="ECO:0000313" key="6">
    <source>
        <dbReference type="EnsemblProtists" id="EKX33084"/>
    </source>
</evidence>
<dbReference type="CDD" id="cd00051">
    <property type="entry name" value="EFh"/>
    <property type="match status" value="2"/>
</dbReference>
<dbReference type="Pfam" id="PF13499">
    <property type="entry name" value="EF-hand_7"/>
    <property type="match status" value="2"/>
</dbReference>
<sequence length="366" mass="41641">MPAAPQGSMLRRRHGFRANFQEEFEKLDANGDGFLTLEELAAGLNHHMGEAELIALFNKLDTNKDGRISLDEYVMGSVNNCREHASRVQDGVTESINNLEHVLDDLRKDKTLDSLSKLITDSIEKRNKAVWKEKKGIYRKMPYDEFKNLLFSKFDARDASRSGGINEDRALVLFQDLGKTFSKPDFRVFLSSNDVNHEEDISREQVLKLMLELLKEKAKFSSSVRRLMVLSQPKKSPAGRSVEDYLQQQVEEIKDAGKKAKLWKKNALKARSFGAKSNKLAAAQPVLRRAASADQANYFQWEFKRLDTNGDGVLTAEELFDGLKHRLGQDELSELFDNIDVNGDGLISQDEYVEARKTMQAFQKLF</sequence>
<evidence type="ECO:0000313" key="5">
    <source>
        <dbReference type="EMBL" id="EKX33084.1"/>
    </source>
</evidence>
<dbReference type="EMBL" id="JH993157">
    <property type="protein sequence ID" value="EKX33084.1"/>
    <property type="molecule type" value="Genomic_DNA"/>
</dbReference>
<dbReference type="Gene3D" id="1.10.238.10">
    <property type="entry name" value="EF-hand"/>
    <property type="match status" value="2"/>
</dbReference>
<dbReference type="PROSITE" id="PS00018">
    <property type="entry name" value="EF_HAND_1"/>
    <property type="match status" value="3"/>
</dbReference>
<gene>
    <name evidence="5" type="ORF">GUITHDRAFT_120744</name>
</gene>
<dbReference type="PANTHER" id="PTHR34524:SF6">
    <property type="entry name" value="CALCYPHOSINE LIKE"/>
    <property type="match status" value="1"/>
</dbReference>
<feature type="domain" description="EF-hand" evidence="4">
    <location>
        <begin position="15"/>
        <end position="50"/>
    </location>
</feature>
<reference evidence="5 7" key="1">
    <citation type="journal article" date="2012" name="Nature">
        <title>Algal genomes reveal evolutionary mosaicism and the fate of nucleomorphs.</title>
        <authorList>
            <consortium name="DOE Joint Genome Institute"/>
            <person name="Curtis B.A."/>
            <person name="Tanifuji G."/>
            <person name="Burki F."/>
            <person name="Gruber A."/>
            <person name="Irimia M."/>
            <person name="Maruyama S."/>
            <person name="Arias M.C."/>
            <person name="Ball S.G."/>
            <person name="Gile G.H."/>
            <person name="Hirakawa Y."/>
            <person name="Hopkins J.F."/>
            <person name="Kuo A."/>
            <person name="Rensing S.A."/>
            <person name="Schmutz J."/>
            <person name="Symeonidi A."/>
            <person name="Elias M."/>
            <person name="Eveleigh R.J."/>
            <person name="Herman E.K."/>
            <person name="Klute M.J."/>
            <person name="Nakayama T."/>
            <person name="Obornik M."/>
            <person name="Reyes-Prieto A."/>
            <person name="Armbrust E.V."/>
            <person name="Aves S.J."/>
            <person name="Beiko R.G."/>
            <person name="Coutinho P."/>
            <person name="Dacks J.B."/>
            <person name="Durnford D.G."/>
            <person name="Fast N.M."/>
            <person name="Green B.R."/>
            <person name="Grisdale C.J."/>
            <person name="Hempel F."/>
            <person name="Henrissat B."/>
            <person name="Hoppner M.P."/>
            <person name="Ishida K."/>
            <person name="Kim E."/>
            <person name="Koreny L."/>
            <person name="Kroth P.G."/>
            <person name="Liu Y."/>
            <person name="Malik S.B."/>
            <person name="Maier U.G."/>
            <person name="McRose D."/>
            <person name="Mock T."/>
            <person name="Neilson J.A."/>
            <person name="Onodera N.T."/>
            <person name="Poole A.M."/>
            <person name="Pritham E.J."/>
            <person name="Richards T.A."/>
            <person name="Rocap G."/>
            <person name="Roy S.W."/>
            <person name="Sarai C."/>
            <person name="Schaack S."/>
            <person name="Shirato S."/>
            <person name="Slamovits C.H."/>
            <person name="Spencer D.F."/>
            <person name="Suzuki S."/>
            <person name="Worden A.Z."/>
            <person name="Zauner S."/>
            <person name="Barry K."/>
            <person name="Bell C."/>
            <person name="Bharti A.K."/>
            <person name="Crow J.A."/>
            <person name="Grimwood J."/>
            <person name="Kramer R."/>
            <person name="Lindquist E."/>
            <person name="Lucas S."/>
            <person name="Salamov A."/>
            <person name="McFadden G.I."/>
            <person name="Lane C.E."/>
            <person name="Keeling P.J."/>
            <person name="Gray M.W."/>
            <person name="Grigoriev I.V."/>
            <person name="Archibald J.M."/>
        </authorList>
    </citation>
    <scope>NUCLEOTIDE SEQUENCE</scope>
    <source>
        <strain evidence="5 7">CCMP2712</strain>
    </source>
</reference>
<dbReference type="GeneID" id="17289823"/>
<keyword evidence="1" id="KW-0479">Metal-binding</keyword>
<dbReference type="InterPro" id="IPR051581">
    <property type="entry name" value="Ca-bind"/>
</dbReference>
<dbReference type="Proteomes" id="UP000011087">
    <property type="component" value="Unassembled WGS sequence"/>
</dbReference>
<feature type="domain" description="EF-hand" evidence="4">
    <location>
        <begin position="327"/>
        <end position="362"/>
    </location>
</feature>
<dbReference type="RefSeq" id="XP_005820064.1">
    <property type="nucleotide sequence ID" value="XM_005820007.1"/>
</dbReference>
<accession>L1IAZ0</accession>
<dbReference type="InterPro" id="IPR011992">
    <property type="entry name" value="EF-hand-dom_pair"/>
</dbReference>
<dbReference type="GO" id="GO:0005509">
    <property type="term" value="F:calcium ion binding"/>
    <property type="evidence" value="ECO:0007669"/>
    <property type="project" value="InterPro"/>
</dbReference>
<dbReference type="AlphaFoldDB" id="L1IAZ0"/>
<dbReference type="HOGENOM" id="CLU_620334_0_0_1"/>
<evidence type="ECO:0000256" key="1">
    <source>
        <dbReference type="ARBA" id="ARBA00022723"/>
    </source>
</evidence>